<name>A0A2T4UMB6_9ACTN</name>
<dbReference type="InterPro" id="IPR017932">
    <property type="entry name" value="GATase_2_dom"/>
</dbReference>
<dbReference type="PANTHER" id="PTHR43187">
    <property type="entry name" value="GLUTAMINE AMIDOTRANSFERASE DUG3-RELATED"/>
    <property type="match status" value="1"/>
</dbReference>
<keyword evidence="1 3" id="KW-0315">Glutamine amidotransferase</keyword>
<feature type="domain" description="Glutamine amidotransferase type-2" evidence="2">
    <location>
        <begin position="2"/>
        <end position="308"/>
    </location>
</feature>
<gene>
    <name evidence="3" type="ORF">C7Y72_12475</name>
</gene>
<dbReference type="PANTHER" id="PTHR43187:SF1">
    <property type="entry name" value="GLUTAMINE AMIDOTRANSFERASE DUG3-RELATED"/>
    <property type="match status" value="1"/>
</dbReference>
<dbReference type="CDD" id="cd01908">
    <property type="entry name" value="YafJ"/>
    <property type="match status" value="1"/>
</dbReference>
<evidence type="ECO:0000313" key="4">
    <source>
        <dbReference type="Proteomes" id="UP000240739"/>
    </source>
</evidence>
<reference evidence="3 4" key="1">
    <citation type="submission" date="2018-03" db="EMBL/GenBank/DDBJ databases">
        <title>Aquarubrobacter algicola gen. nov., sp. nov., a novel actinobacterium isolated from shallow eutrophic lake during the end of cyanobacterial harmful algal blooms.</title>
        <authorList>
            <person name="Chun S.J."/>
        </authorList>
    </citation>
    <scope>NUCLEOTIDE SEQUENCE [LARGE SCALE GENOMIC DNA]</scope>
    <source>
        <strain evidence="3 4">Seoho-28</strain>
    </source>
</reference>
<dbReference type="Gene3D" id="3.60.20.10">
    <property type="entry name" value="Glutamine Phosphoribosylpyrophosphate, subunit 1, domain 1"/>
    <property type="match status" value="1"/>
</dbReference>
<organism evidence="3 4">
    <name type="scientific">Paraconexibacter algicola</name>
    <dbReference type="NCBI Taxonomy" id="2133960"/>
    <lineage>
        <taxon>Bacteria</taxon>
        <taxon>Bacillati</taxon>
        <taxon>Actinomycetota</taxon>
        <taxon>Thermoleophilia</taxon>
        <taxon>Solirubrobacterales</taxon>
        <taxon>Paraconexibacteraceae</taxon>
        <taxon>Paraconexibacter</taxon>
    </lineage>
</organism>
<dbReference type="AlphaFoldDB" id="A0A2T4UMB6"/>
<dbReference type="InterPro" id="IPR052373">
    <property type="entry name" value="Gamma-glu_amide_hydrolase"/>
</dbReference>
<keyword evidence="3" id="KW-0808">Transferase</keyword>
<dbReference type="EMBL" id="PYYB01000001">
    <property type="protein sequence ID" value="PTL60397.1"/>
    <property type="molecule type" value="Genomic_DNA"/>
</dbReference>
<evidence type="ECO:0000256" key="1">
    <source>
        <dbReference type="ARBA" id="ARBA00022962"/>
    </source>
</evidence>
<accession>A0A2T4UMB6</accession>
<evidence type="ECO:0000259" key="2">
    <source>
        <dbReference type="PROSITE" id="PS51278"/>
    </source>
</evidence>
<proteinExistence type="predicted"/>
<keyword evidence="4" id="KW-1185">Reference proteome</keyword>
<dbReference type="GO" id="GO:0016740">
    <property type="term" value="F:transferase activity"/>
    <property type="evidence" value="ECO:0007669"/>
    <property type="project" value="UniProtKB-KW"/>
</dbReference>
<dbReference type="Proteomes" id="UP000240739">
    <property type="component" value="Unassembled WGS sequence"/>
</dbReference>
<evidence type="ECO:0000313" key="3">
    <source>
        <dbReference type="EMBL" id="PTL60397.1"/>
    </source>
</evidence>
<dbReference type="InterPro" id="IPR029055">
    <property type="entry name" value="Ntn_hydrolases_N"/>
</dbReference>
<dbReference type="SUPFAM" id="SSF56235">
    <property type="entry name" value="N-terminal nucleophile aminohydrolases (Ntn hydrolases)"/>
    <property type="match status" value="1"/>
</dbReference>
<dbReference type="RefSeq" id="WP_107569042.1">
    <property type="nucleotide sequence ID" value="NZ_PYYB01000001.1"/>
</dbReference>
<dbReference type="PROSITE" id="PS51278">
    <property type="entry name" value="GATASE_TYPE_2"/>
    <property type="match status" value="1"/>
</dbReference>
<protein>
    <submittedName>
        <fullName evidence="3">Class II glutamine amidotransferase</fullName>
    </submittedName>
</protein>
<dbReference type="OrthoDB" id="9804310at2"/>
<sequence>MCRVTAYLGDEAVVDDLLFGADRALVRQTVDSELMSLLNLGGFGLAAWDAGSHDPARPFTYRVPTLPNFDRNLRALTRKVRARALLAHVRGVVYDERERIGPHNLHPFCFDGAHVALAQNGDLYDFGAMRYDLLEHVGPDLANRIEGTTDTEWVYALVLSGLPDPLGPATIDDATVAVERALTVLRGIRERRGIRTQSPVNLVLSDGEWLLTTRFAYDYGWYPDDDSFFAGEREHDFTTLWYTTGGAFAGRDGTYAMGDGPTTSIVVASEPLTRDHTGWIEVPEYSMLRAFPDPATAELTIETRELPL</sequence>
<dbReference type="InterPro" id="IPR026869">
    <property type="entry name" value="EgtC-like"/>
</dbReference>
<comment type="caution">
    <text evidence="3">The sequence shown here is derived from an EMBL/GenBank/DDBJ whole genome shotgun (WGS) entry which is preliminary data.</text>
</comment>
<dbReference type="Pfam" id="PF13230">
    <property type="entry name" value="GATase_4"/>
    <property type="match status" value="1"/>
</dbReference>